<sequence length="51" mass="5948">MEAAASKCKQQNQVGKGGEAPKRKRFRETRARAYIIRQCIYKLLCWHDHGD</sequence>
<dbReference type="GO" id="GO:0008285">
    <property type="term" value="P:negative regulation of cell population proliferation"/>
    <property type="evidence" value="ECO:0007669"/>
    <property type="project" value="InterPro"/>
</dbReference>
<feature type="region of interest" description="Disordered" evidence="8">
    <location>
        <begin position="1"/>
        <end position="24"/>
    </location>
</feature>
<comment type="subcellular location">
    <subcellularLocation>
        <location evidence="1">Cell membrane</location>
        <topology evidence="1">Single-pass membrane protein</topology>
    </subcellularLocation>
</comment>
<keyword evidence="3" id="KW-1003">Cell membrane</keyword>
<organism evidence="9 10">
    <name type="scientific">Daucus carota subsp. sativus</name>
    <name type="common">Carrot</name>
    <dbReference type="NCBI Taxonomy" id="79200"/>
    <lineage>
        <taxon>Eukaryota</taxon>
        <taxon>Viridiplantae</taxon>
        <taxon>Streptophyta</taxon>
        <taxon>Embryophyta</taxon>
        <taxon>Tracheophyta</taxon>
        <taxon>Spermatophyta</taxon>
        <taxon>Magnoliopsida</taxon>
        <taxon>eudicotyledons</taxon>
        <taxon>Gunneridae</taxon>
        <taxon>Pentapetalae</taxon>
        <taxon>asterids</taxon>
        <taxon>campanulids</taxon>
        <taxon>Apiales</taxon>
        <taxon>Apiaceae</taxon>
        <taxon>Apioideae</taxon>
        <taxon>Scandiceae</taxon>
        <taxon>Daucinae</taxon>
        <taxon>Daucus</taxon>
        <taxon>Daucus sect. Daucus</taxon>
    </lineage>
</organism>
<dbReference type="GO" id="GO:0048367">
    <property type="term" value="P:shoot system development"/>
    <property type="evidence" value="ECO:0007669"/>
    <property type="project" value="UniProtKB-ARBA"/>
</dbReference>
<evidence type="ECO:0000313" key="9">
    <source>
        <dbReference type="EMBL" id="WOH14907.1"/>
    </source>
</evidence>
<evidence type="ECO:0000256" key="7">
    <source>
        <dbReference type="ARBA" id="ARBA00024340"/>
    </source>
</evidence>
<protein>
    <submittedName>
        <fullName evidence="9">Uncharacterized protein</fullName>
    </submittedName>
</protein>
<accession>A0AAF0XX10</accession>
<gene>
    <name evidence="9" type="ORF">DCAR_0934436</name>
</gene>
<keyword evidence="10" id="KW-1185">Reference proteome</keyword>
<dbReference type="InterPro" id="IPR012552">
    <property type="entry name" value="DVL"/>
</dbReference>
<evidence type="ECO:0000256" key="2">
    <source>
        <dbReference type="ARBA" id="ARBA00022473"/>
    </source>
</evidence>
<keyword evidence="6" id="KW-0472">Membrane</keyword>
<evidence type="ECO:0000256" key="5">
    <source>
        <dbReference type="ARBA" id="ARBA00022989"/>
    </source>
</evidence>
<dbReference type="Proteomes" id="UP000077755">
    <property type="component" value="Chromosome 9"/>
</dbReference>
<keyword evidence="2" id="KW-0217">Developmental protein</keyword>
<comment type="similarity">
    <text evidence="7">Belongs to the DVL/RTFL small polypeptides family.</text>
</comment>
<proteinExistence type="inferred from homology"/>
<name>A0AAF0XX10_DAUCS</name>
<reference evidence="9" key="1">
    <citation type="journal article" date="2016" name="Nat. Genet.">
        <title>A high-quality carrot genome assembly provides new insights into carotenoid accumulation and asterid genome evolution.</title>
        <authorList>
            <person name="Iorizzo M."/>
            <person name="Ellison S."/>
            <person name="Senalik D."/>
            <person name="Zeng P."/>
            <person name="Satapoomin P."/>
            <person name="Huang J."/>
            <person name="Bowman M."/>
            <person name="Iovene M."/>
            <person name="Sanseverino W."/>
            <person name="Cavagnaro P."/>
            <person name="Yildiz M."/>
            <person name="Macko-Podgorni A."/>
            <person name="Moranska E."/>
            <person name="Grzebelus E."/>
            <person name="Grzebelus D."/>
            <person name="Ashrafi H."/>
            <person name="Zheng Z."/>
            <person name="Cheng S."/>
            <person name="Spooner D."/>
            <person name="Van Deynze A."/>
            <person name="Simon P."/>
        </authorList>
    </citation>
    <scope>NUCLEOTIDE SEQUENCE</scope>
    <source>
        <tissue evidence="9">Leaf</tissue>
    </source>
</reference>
<evidence type="ECO:0000313" key="10">
    <source>
        <dbReference type="Proteomes" id="UP000077755"/>
    </source>
</evidence>
<evidence type="ECO:0000256" key="8">
    <source>
        <dbReference type="SAM" id="MobiDB-lite"/>
    </source>
</evidence>
<dbReference type="GO" id="GO:0005886">
    <property type="term" value="C:plasma membrane"/>
    <property type="evidence" value="ECO:0007669"/>
    <property type="project" value="UniProtKB-SubCell"/>
</dbReference>
<evidence type="ECO:0000256" key="3">
    <source>
        <dbReference type="ARBA" id="ARBA00022475"/>
    </source>
</evidence>
<dbReference type="EMBL" id="CP093351">
    <property type="protein sequence ID" value="WOH14907.1"/>
    <property type="molecule type" value="Genomic_DNA"/>
</dbReference>
<keyword evidence="4" id="KW-0812">Transmembrane</keyword>
<keyword evidence="5" id="KW-1133">Transmembrane helix</keyword>
<dbReference type="AlphaFoldDB" id="A0AAF0XX10"/>
<dbReference type="Pfam" id="PF08137">
    <property type="entry name" value="DVL"/>
    <property type="match status" value="1"/>
</dbReference>
<evidence type="ECO:0000256" key="6">
    <source>
        <dbReference type="ARBA" id="ARBA00023136"/>
    </source>
</evidence>
<evidence type="ECO:0000256" key="1">
    <source>
        <dbReference type="ARBA" id="ARBA00004162"/>
    </source>
</evidence>
<evidence type="ECO:0000256" key="4">
    <source>
        <dbReference type="ARBA" id="ARBA00022692"/>
    </source>
</evidence>
<reference evidence="9" key="2">
    <citation type="submission" date="2022-03" db="EMBL/GenBank/DDBJ databases">
        <title>Draft title - Genomic analysis of global carrot germplasm unveils the trajectory of domestication and the origin of high carotenoid orange carrot.</title>
        <authorList>
            <person name="Iorizzo M."/>
            <person name="Ellison S."/>
            <person name="Senalik D."/>
            <person name="Macko-Podgorni A."/>
            <person name="Grzebelus D."/>
            <person name="Bostan H."/>
            <person name="Rolling W."/>
            <person name="Curaba J."/>
            <person name="Simon P."/>
        </authorList>
    </citation>
    <scope>NUCLEOTIDE SEQUENCE</scope>
    <source>
        <tissue evidence="9">Leaf</tissue>
    </source>
</reference>